<reference evidence="2 3" key="1">
    <citation type="submission" date="2014-01" db="EMBL/GenBank/DDBJ databases">
        <authorList>
            <person name="Durkin A.S."/>
            <person name="McCorrison J."/>
            <person name="Torralba M."/>
            <person name="Gillis M."/>
            <person name="Haft D.H."/>
            <person name="Methe B."/>
            <person name="Sutton G."/>
            <person name="Nelson K.E."/>
        </authorList>
    </citation>
    <scope>NUCLEOTIDE SEQUENCE [LARGE SCALE GENOMIC DNA]</scope>
    <source>
        <strain evidence="2 3">ATCC 33093</strain>
    </source>
</reference>
<sequence>MSLHNVPVDNAAGRTGLANGYRYLASHAEILGMQSFIIVFIVAATAAELSIYVCFPSLT</sequence>
<evidence type="ECO:0000313" key="2">
    <source>
        <dbReference type="EMBL" id="EUC53401.1"/>
    </source>
</evidence>
<keyword evidence="1" id="KW-1133">Transmembrane helix</keyword>
<evidence type="ECO:0000256" key="1">
    <source>
        <dbReference type="SAM" id="Phobius"/>
    </source>
</evidence>
<organism evidence="2 3">
    <name type="scientific">Mogibacterium timidum ATCC 33093</name>
    <dbReference type="NCBI Taxonomy" id="1401079"/>
    <lineage>
        <taxon>Bacteria</taxon>
        <taxon>Bacillati</taxon>
        <taxon>Bacillota</taxon>
        <taxon>Clostridia</taxon>
        <taxon>Peptostreptococcales</taxon>
        <taxon>Anaerovoracaceae</taxon>
        <taxon>Mogibacterium</taxon>
    </lineage>
</organism>
<accession>X8IWI7</accession>
<gene>
    <name evidence="2" type="ORF">HMPREF0581_0697</name>
</gene>
<protein>
    <submittedName>
        <fullName evidence="2">Uncharacterized protein</fullName>
    </submittedName>
</protein>
<keyword evidence="1" id="KW-0812">Transmembrane</keyword>
<proteinExistence type="predicted"/>
<dbReference type="AlphaFoldDB" id="X8IWI7"/>
<dbReference type="Proteomes" id="UP000022645">
    <property type="component" value="Unassembled WGS sequence"/>
</dbReference>
<comment type="caution">
    <text evidence="2">The sequence shown here is derived from an EMBL/GenBank/DDBJ whole genome shotgun (WGS) entry which is preliminary data.</text>
</comment>
<dbReference type="EMBL" id="JALU01000005">
    <property type="protein sequence ID" value="EUC53401.1"/>
    <property type="molecule type" value="Genomic_DNA"/>
</dbReference>
<name>X8IWI7_9FIRM</name>
<evidence type="ECO:0000313" key="3">
    <source>
        <dbReference type="Proteomes" id="UP000022645"/>
    </source>
</evidence>
<keyword evidence="1" id="KW-0472">Membrane</keyword>
<feature type="transmembrane region" description="Helical" evidence="1">
    <location>
        <begin position="31"/>
        <end position="55"/>
    </location>
</feature>